<sequence length="180" mass="19580">MINNGQRNKTAASRAIRASIRVQGLDTDEEQMVEMNNINNQEASPLGVRLTGTLTEEGQVLNYEDINRVEPNSSSDVDEFPNKFLDAGSSSDGKEENSNGDNVSENPEEELTSRQEQKKQRHSSPSLGSSNSRGESSEDTDNSSSTSESDSESSNESSELEDKSDNSGKKSKKGKNNLSL</sequence>
<dbReference type="RefSeq" id="XP_007418197.1">
    <property type="nucleotide sequence ID" value="XM_007418135.1"/>
</dbReference>
<dbReference type="AlphaFoldDB" id="F4S9Z0"/>
<dbReference type="HOGENOM" id="CLU_1496557_0_0_1"/>
<evidence type="ECO:0000313" key="2">
    <source>
        <dbReference type="EMBL" id="EGF98534.1"/>
    </source>
</evidence>
<evidence type="ECO:0000256" key="1">
    <source>
        <dbReference type="SAM" id="MobiDB-lite"/>
    </source>
</evidence>
<dbReference type="EMBL" id="GL883174">
    <property type="protein sequence ID" value="EGF98534.1"/>
    <property type="molecule type" value="Genomic_DNA"/>
</dbReference>
<accession>F4S9Z0</accession>
<reference evidence="3" key="1">
    <citation type="journal article" date="2011" name="Proc. Natl. Acad. Sci. U.S.A.">
        <title>Obligate biotrophy features unraveled by the genomic analysis of rust fungi.</title>
        <authorList>
            <person name="Duplessis S."/>
            <person name="Cuomo C.A."/>
            <person name="Lin Y.-C."/>
            <person name="Aerts A."/>
            <person name="Tisserant E."/>
            <person name="Veneault-Fourrey C."/>
            <person name="Joly D.L."/>
            <person name="Hacquard S."/>
            <person name="Amselem J."/>
            <person name="Cantarel B.L."/>
            <person name="Chiu R."/>
            <person name="Coutinho P.M."/>
            <person name="Feau N."/>
            <person name="Field M."/>
            <person name="Frey P."/>
            <person name="Gelhaye E."/>
            <person name="Goldberg J."/>
            <person name="Grabherr M.G."/>
            <person name="Kodira C.D."/>
            <person name="Kohler A."/>
            <person name="Kuees U."/>
            <person name="Lindquist E.A."/>
            <person name="Lucas S.M."/>
            <person name="Mago R."/>
            <person name="Mauceli E."/>
            <person name="Morin E."/>
            <person name="Murat C."/>
            <person name="Pangilinan J.L."/>
            <person name="Park R."/>
            <person name="Pearson M."/>
            <person name="Quesneville H."/>
            <person name="Rouhier N."/>
            <person name="Sakthikumar S."/>
            <person name="Salamov A.A."/>
            <person name="Schmutz J."/>
            <person name="Selles B."/>
            <person name="Shapiro H."/>
            <person name="Tanguay P."/>
            <person name="Tuskan G.A."/>
            <person name="Henrissat B."/>
            <person name="Van de Peer Y."/>
            <person name="Rouze P."/>
            <person name="Ellis J.G."/>
            <person name="Dodds P.N."/>
            <person name="Schein J.E."/>
            <person name="Zhong S."/>
            <person name="Hamelin R.C."/>
            <person name="Grigoriev I.V."/>
            <person name="Szabo L.J."/>
            <person name="Martin F."/>
        </authorList>
    </citation>
    <scope>NUCLEOTIDE SEQUENCE [LARGE SCALE GENOMIC DNA]</scope>
    <source>
        <strain evidence="3">98AG31 / pathotype 3-4-7</strain>
    </source>
</reference>
<gene>
    <name evidence="2" type="ORF">MELLADRAFT_113471</name>
</gene>
<dbReference type="GeneID" id="18924993"/>
<feature type="compositionally biased region" description="Low complexity" evidence="1">
    <location>
        <begin position="142"/>
        <end position="157"/>
    </location>
</feature>
<protein>
    <submittedName>
        <fullName evidence="2">Uncharacterized protein</fullName>
    </submittedName>
</protein>
<keyword evidence="3" id="KW-1185">Reference proteome</keyword>
<dbReference type="VEuPathDB" id="FungiDB:MELLADRAFT_113471"/>
<evidence type="ECO:0000313" key="3">
    <source>
        <dbReference type="Proteomes" id="UP000001072"/>
    </source>
</evidence>
<dbReference type="InParanoid" id="F4S9Z0"/>
<feature type="region of interest" description="Disordered" evidence="1">
    <location>
        <begin position="69"/>
        <end position="180"/>
    </location>
</feature>
<organism evidence="3">
    <name type="scientific">Melampsora larici-populina (strain 98AG31 / pathotype 3-4-7)</name>
    <name type="common">Poplar leaf rust fungus</name>
    <dbReference type="NCBI Taxonomy" id="747676"/>
    <lineage>
        <taxon>Eukaryota</taxon>
        <taxon>Fungi</taxon>
        <taxon>Dikarya</taxon>
        <taxon>Basidiomycota</taxon>
        <taxon>Pucciniomycotina</taxon>
        <taxon>Pucciniomycetes</taxon>
        <taxon>Pucciniales</taxon>
        <taxon>Melampsoraceae</taxon>
        <taxon>Melampsora</taxon>
    </lineage>
</organism>
<feature type="compositionally biased region" description="Basic residues" evidence="1">
    <location>
        <begin position="169"/>
        <end position="180"/>
    </location>
</feature>
<feature type="compositionally biased region" description="Low complexity" evidence="1">
    <location>
        <begin position="123"/>
        <end position="134"/>
    </location>
</feature>
<proteinExistence type="predicted"/>
<dbReference type="KEGG" id="mlr:MELLADRAFT_113471"/>
<dbReference type="Proteomes" id="UP000001072">
    <property type="component" value="Unassembled WGS sequence"/>
</dbReference>
<name>F4S9Z0_MELLP</name>